<proteinExistence type="predicted"/>
<dbReference type="KEGG" id="erc:Ecym_3246"/>
<dbReference type="InterPro" id="IPR025124">
    <property type="entry name" value="Gag1-like_clamp"/>
</dbReference>
<sequence>MVQVRIATSNNTNLNTTKFRKREIIMLSVKSSMSSWMHKFKLNLRKAAAEVLSDSSDSEYGKSTVEAFFDGDTEVPVERASEVEADGEENSHATTLTCTLRSDREAAIGAAASTDPDRPLSFTFLNFDPSVACDVSRSQSDEPFIDGPTIWKARRQLWTAKTEQNTIKEASEHRANFQKIRPQYYTRIYRKLVIEGKSLSQPVNLQDVMKILDCGWIETNKWERAAKGLG</sequence>
<dbReference type="HOGENOM" id="CLU_092540_0_0_1"/>
<dbReference type="RefSeq" id="XP_003645556.1">
    <property type="nucleotide sequence ID" value="XM_003645508.1"/>
</dbReference>
<feature type="domain" description="Gag1-like clamp" evidence="1">
    <location>
        <begin position="140"/>
        <end position="223"/>
    </location>
</feature>
<accession>G8JRH0</accession>
<reference evidence="3" key="1">
    <citation type="journal article" date="2012" name="G3 (Bethesda)">
        <title>Pichia sorbitophila, an interspecies yeast hybrid reveals early steps of genome resolution following polyploidization.</title>
        <authorList>
            <person name="Leh Louis V."/>
            <person name="Despons L."/>
            <person name="Friedrich A."/>
            <person name="Martin T."/>
            <person name="Durrens P."/>
            <person name="Casaregola S."/>
            <person name="Neuveglise C."/>
            <person name="Fairhead C."/>
            <person name="Marck C."/>
            <person name="Cruz J.A."/>
            <person name="Straub M.L."/>
            <person name="Kugler V."/>
            <person name="Sacerdot C."/>
            <person name="Uzunov Z."/>
            <person name="Thierry A."/>
            <person name="Weiss S."/>
            <person name="Bleykasten C."/>
            <person name="De Montigny J."/>
            <person name="Jacques N."/>
            <person name="Jung P."/>
            <person name="Lemaire M."/>
            <person name="Mallet S."/>
            <person name="Morel G."/>
            <person name="Richard G.F."/>
            <person name="Sarkar A."/>
            <person name="Savel G."/>
            <person name="Schacherer J."/>
            <person name="Seret M.L."/>
            <person name="Talla E."/>
            <person name="Samson G."/>
            <person name="Jubin C."/>
            <person name="Poulain J."/>
            <person name="Vacherie B."/>
            <person name="Barbe V."/>
            <person name="Pelletier E."/>
            <person name="Sherman D.J."/>
            <person name="Westhof E."/>
            <person name="Weissenbach J."/>
            <person name="Baret P.V."/>
            <person name="Wincker P."/>
            <person name="Gaillardin C."/>
            <person name="Dujon B."/>
            <person name="Souciet J.L."/>
        </authorList>
    </citation>
    <scope>NUCLEOTIDE SEQUENCE [LARGE SCALE GENOMIC DNA]</scope>
    <source>
        <strain evidence="3">CBS 270.75 / DBVPG 7215 / KCTC 17166 / NRRL Y-17582</strain>
    </source>
</reference>
<gene>
    <name evidence="2" type="ordered locus">Ecym_3246</name>
</gene>
<dbReference type="OMA" id="WTETRKW"/>
<evidence type="ECO:0000313" key="3">
    <source>
        <dbReference type="Proteomes" id="UP000006790"/>
    </source>
</evidence>
<protein>
    <recommendedName>
        <fullName evidence="1">Gag1-like clamp domain-containing protein</fullName>
    </recommendedName>
</protein>
<dbReference type="OrthoDB" id="5576875at2759"/>
<dbReference type="PANTHER" id="PTHR28065:SF1">
    <property type="entry name" value="DUF4050 DOMAIN-CONTAINING PROTEIN"/>
    <property type="match status" value="1"/>
</dbReference>
<dbReference type="Proteomes" id="UP000006790">
    <property type="component" value="Chromosome 3"/>
</dbReference>
<dbReference type="AlphaFoldDB" id="G8JRH0"/>
<dbReference type="Pfam" id="PF13259">
    <property type="entry name" value="clamp_Gag1-like"/>
    <property type="match status" value="1"/>
</dbReference>
<dbReference type="PANTHER" id="PTHR28065">
    <property type="entry name" value="FREQUENIN"/>
    <property type="match status" value="1"/>
</dbReference>
<evidence type="ECO:0000259" key="1">
    <source>
        <dbReference type="Pfam" id="PF13259"/>
    </source>
</evidence>
<keyword evidence="3" id="KW-1185">Reference proteome</keyword>
<name>G8JRH0_ERECY</name>
<organism evidence="2 3">
    <name type="scientific">Eremothecium cymbalariae (strain CBS 270.75 / DBVPG 7215 / KCTC 17166 / NRRL Y-17582)</name>
    <name type="common">Yeast</name>
    <dbReference type="NCBI Taxonomy" id="931890"/>
    <lineage>
        <taxon>Eukaryota</taxon>
        <taxon>Fungi</taxon>
        <taxon>Dikarya</taxon>
        <taxon>Ascomycota</taxon>
        <taxon>Saccharomycotina</taxon>
        <taxon>Saccharomycetes</taxon>
        <taxon>Saccharomycetales</taxon>
        <taxon>Saccharomycetaceae</taxon>
        <taxon>Eremothecium</taxon>
    </lineage>
</organism>
<dbReference type="InterPro" id="IPR053274">
    <property type="entry name" value="Fluconazole_resistance"/>
</dbReference>
<dbReference type="FunCoup" id="G8JRH0">
    <property type="interactions" value="21"/>
</dbReference>
<evidence type="ECO:0000313" key="2">
    <source>
        <dbReference type="EMBL" id="AET38739.1"/>
    </source>
</evidence>
<dbReference type="GeneID" id="11470970"/>
<dbReference type="STRING" id="931890.G8JRH0"/>
<dbReference type="InParanoid" id="G8JRH0"/>
<dbReference type="EMBL" id="CP002499">
    <property type="protein sequence ID" value="AET38739.1"/>
    <property type="molecule type" value="Genomic_DNA"/>
</dbReference>
<dbReference type="eggNOG" id="ENOG502S6I5">
    <property type="taxonomic scope" value="Eukaryota"/>
</dbReference>